<sequence length="87" mass="9819">MRKTRYLGEGGFLMRNNLYGMNVERMAEYDVVESRVHGWERFQGKSIEEVLGLKNGEQAILGYINGNPVTAGGDKNYIENVFQMGNG</sequence>
<reference evidence="1 2" key="1">
    <citation type="submission" date="2020-08" db="EMBL/GenBank/DDBJ databases">
        <title>Edaphobacter telluris sp. nov. and Acidobacterium dinghuensis sp. nov., two acidobacteria isolated from forest soil.</title>
        <authorList>
            <person name="Fu J."/>
            <person name="Qiu L."/>
        </authorList>
    </citation>
    <scope>NUCLEOTIDE SEQUENCE [LARGE SCALE GENOMIC DNA]</scope>
    <source>
        <strain evidence="1">4Y35</strain>
    </source>
</reference>
<name>A0A7G8BF45_9BACT</name>
<proteinExistence type="predicted"/>
<evidence type="ECO:0000313" key="1">
    <source>
        <dbReference type="EMBL" id="QNI31165.1"/>
    </source>
</evidence>
<accession>A0A7G8BF45</accession>
<protein>
    <submittedName>
        <fullName evidence="1">Uncharacterized protein</fullName>
    </submittedName>
</protein>
<evidence type="ECO:0000313" key="2">
    <source>
        <dbReference type="Proteomes" id="UP000515312"/>
    </source>
</evidence>
<dbReference type="Proteomes" id="UP000515312">
    <property type="component" value="Chromosome"/>
</dbReference>
<keyword evidence="2" id="KW-1185">Reference proteome</keyword>
<dbReference type="RefSeq" id="WP_186741581.1">
    <property type="nucleotide sequence ID" value="NZ_CP060394.1"/>
</dbReference>
<dbReference type="EMBL" id="CP060394">
    <property type="protein sequence ID" value="QNI31165.1"/>
    <property type="molecule type" value="Genomic_DNA"/>
</dbReference>
<dbReference type="AlphaFoldDB" id="A0A7G8BF45"/>
<organism evidence="1 2">
    <name type="scientific">Alloacidobacterium dinghuense</name>
    <dbReference type="NCBI Taxonomy" id="2763107"/>
    <lineage>
        <taxon>Bacteria</taxon>
        <taxon>Pseudomonadati</taxon>
        <taxon>Acidobacteriota</taxon>
        <taxon>Terriglobia</taxon>
        <taxon>Terriglobales</taxon>
        <taxon>Acidobacteriaceae</taxon>
        <taxon>Alloacidobacterium</taxon>
    </lineage>
</organism>
<dbReference type="KEGG" id="adin:H7849_19000"/>
<gene>
    <name evidence="1" type="ORF">H7849_19000</name>
</gene>